<organism evidence="1">
    <name type="scientific">Candidatus Thiocaldithrix dubininis</name>
    <dbReference type="NCBI Taxonomy" id="3080823"/>
    <lineage>
        <taxon>Bacteria</taxon>
        <taxon>Pseudomonadati</taxon>
        <taxon>Pseudomonadota</taxon>
        <taxon>Gammaproteobacteria</taxon>
        <taxon>Thiotrichales</taxon>
        <taxon>Thiotrichaceae</taxon>
        <taxon>Candidatus Thiocaldithrix</taxon>
    </lineage>
</organism>
<accession>A0AA95H1X6</accession>
<name>A0AA95H1X6_9GAMM</name>
<sequence>MDKQAQEQVDSVMEQLSGYISHAPWDEWMAEVFEEALAYTADALDLSIDEVLDYIDEEDTLGRMAHAHVFEHFVTTEENESGETVLQAFLRQHVDPAKLPKGYQYLQALADSKLGIWEVVDVKGKTAKLKLLGQDTPIFDVNIDIQNLPKNVCIATRVLALPNQQNILGFGLLPLEREDAIDTLDYLAAIRGEILAQLAAEQPHLSEAERQQLLQEELNDLLFYETFASWIGQGFEE</sequence>
<protein>
    <submittedName>
        <fullName evidence="1">Uncharacterized protein</fullName>
    </submittedName>
</protein>
<reference evidence="1" key="1">
    <citation type="journal article" date="2023" name="Int. J. Mol. Sci.">
        <title>Metagenomics Revealed a New Genus 'Candidatus Thiocaldithrix dubininis' gen. nov., sp. nov. and a New Species 'Candidatus Thiothrix putei' sp. nov. in the Family Thiotrichaceae, Some Members of Which Have Traits of Both Na+- and H+-Motive Energetics.</title>
        <authorList>
            <person name="Ravin N.V."/>
            <person name="Muntyan M.S."/>
            <person name="Smolyakov D.D."/>
            <person name="Rudenko T.S."/>
            <person name="Beletsky A.V."/>
            <person name="Mardanov A.V."/>
            <person name="Grabovich M.Y."/>
        </authorList>
    </citation>
    <scope>NUCLEOTIDE SEQUENCE</scope>
    <source>
        <strain evidence="1">GKL-01</strain>
    </source>
</reference>
<reference evidence="1" key="2">
    <citation type="submission" date="2023-04" db="EMBL/GenBank/DDBJ databases">
        <authorList>
            <person name="Beletskiy A.V."/>
            <person name="Mardanov A.V."/>
            <person name="Ravin N.V."/>
        </authorList>
    </citation>
    <scope>NUCLEOTIDE SEQUENCE</scope>
    <source>
        <strain evidence="1">GKL-01</strain>
    </source>
</reference>
<proteinExistence type="predicted"/>
<gene>
    <name evidence="1" type="ORF">QJT80_09690</name>
</gene>
<dbReference type="Proteomes" id="UP001300672">
    <property type="component" value="Chromosome"/>
</dbReference>
<dbReference type="AlphaFoldDB" id="A0AA95H1X6"/>
<dbReference type="EMBL" id="CP124755">
    <property type="protein sequence ID" value="WGZ89772.1"/>
    <property type="molecule type" value="Genomic_DNA"/>
</dbReference>
<dbReference type="KEGG" id="tdu:QJT80_09690"/>
<evidence type="ECO:0000313" key="1">
    <source>
        <dbReference type="EMBL" id="WGZ89772.1"/>
    </source>
</evidence>